<sequence length="265" mass="29291">MLTAGFTPVHPSDDPARAARTWWSDNAKEYLSRYGEVLGEADFIWGPEGLREHDVELLGSPTSLRGKRILEIGSGAAQCSRYLAKLGLDVVACDIAPGMVEAARQLNAAHGTDFRVEVADARALPYPAGTFDVVFTSFGALDFVADLCEVHREIRRVLKAGGSWVFSTSHPVKWFFADDPAAFDVTRSYFDRTPYLERDDDGTLEYAQFHHTLADHINALTDSGFQIIECVEPEWPAGRTVVWGSWGPIRSQKIPGTIIFSTRAV</sequence>
<gene>
    <name evidence="2" type="ORF">NCTC13354_00070</name>
</gene>
<evidence type="ECO:0000313" key="3">
    <source>
        <dbReference type="Proteomes" id="UP000269542"/>
    </source>
</evidence>
<proteinExistence type="predicted"/>
<evidence type="ECO:0000259" key="1">
    <source>
        <dbReference type="Pfam" id="PF08241"/>
    </source>
</evidence>
<dbReference type="Proteomes" id="UP000269542">
    <property type="component" value="Chromosome"/>
</dbReference>
<dbReference type="RefSeq" id="WP_126415603.1">
    <property type="nucleotide sequence ID" value="NZ_LR134476.1"/>
</dbReference>
<keyword evidence="2" id="KW-0489">Methyltransferase</keyword>
<dbReference type="EC" id="2.1.1.157" evidence="2"/>
<reference evidence="2 3" key="1">
    <citation type="submission" date="2018-12" db="EMBL/GenBank/DDBJ databases">
        <authorList>
            <consortium name="Pathogen Informatics"/>
        </authorList>
    </citation>
    <scope>NUCLEOTIDE SEQUENCE [LARGE SCALE GENOMIC DNA]</scope>
    <source>
        <strain evidence="2 3">NCTC13354</strain>
    </source>
</reference>
<keyword evidence="3" id="KW-1185">Reference proteome</keyword>
<name>A0A448PBW9_9ACTO</name>
<protein>
    <submittedName>
        <fullName evidence="2">Sarcosine/dimethylglycine N-methyltransferase</fullName>
        <ecNumber evidence="2">2.1.1.157</ecNumber>
    </submittedName>
</protein>
<dbReference type="SUPFAM" id="SSF53335">
    <property type="entry name" value="S-adenosyl-L-methionine-dependent methyltransferases"/>
    <property type="match status" value="1"/>
</dbReference>
<evidence type="ECO:0000313" key="2">
    <source>
        <dbReference type="EMBL" id="VEI12394.1"/>
    </source>
</evidence>
<dbReference type="AlphaFoldDB" id="A0A448PBW9"/>
<accession>A0A448PBW9</accession>
<dbReference type="CDD" id="cd02440">
    <property type="entry name" value="AdoMet_MTases"/>
    <property type="match status" value="1"/>
</dbReference>
<dbReference type="InterPro" id="IPR013216">
    <property type="entry name" value="Methyltransf_11"/>
</dbReference>
<dbReference type="EMBL" id="LR134476">
    <property type="protein sequence ID" value="VEI12394.1"/>
    <property type="molecule type" value="Genomic_DNA"/>
</dbReference>
<dbReference type="GO" id="GO:0032259">
    <property type="term" value="P:methylation"/>
    <property type="evidence" value="ECO:0007669"/>
    <property type="project" value="UniProtKB-KW"/>
</dbReference>
<dbReference type="Gene3D" id="3.40.50.150">
    <property type="entry name" value="Vaccinia Virus protein VP39"/>
    <property type="match status" value="1"/>
</dbReference>
<dbReference type="GO" id="GO:0008757">
    <property type="term" value="F:S-adenosylmethionine-dependent methyltransferase activity"/>
    <property type="evidence" value="ECO:0007669"/>
    <property type="project" value="InterPro"/>
</dbReference>
<dbReference type="Pfam" id="PF08241">
    <property type="entry name" value="Methyltransf_11"/>
    <property type="match status" value="1"/>
</dbReference>
<dbReference type="OrthoDB" id="5566900at2"/>
<feature type="domain" description="Methyltransferase type 11" evidence="1">
    <location>
        <begin position="70"/>
        <end position="165"/>
    </location>
</feature>
<keyword evidence="2" id="KW-0808">Transferase</keyword>
<dbReference type="InterPro" id="IPR029063">
    <property type="entry name" value="SAM-dependent_MTases_sf"/>
</dbReference>
<dbReference type="KEGG" id="tbw:NCTC13354_00070"/>
<dbReference type="PANTHER" id="PTHR43861:SF1">
    <property type="entry name" value="TRANS-ACONITATE 2-METHYLTRANSFERASE"/>
    <property type="match status" value="1"/>
</dbReference>
<organism evidence="2 3">
    <name type="scientific">Trueperella bialowiezensis</name>
    <dbReference type="NCBI Taxonomy" id="312285"/>
    <lineage>
        <taxon>Bacteria</taxon>
        <taxon>Bacillati</taxon>
        <taxon>Actinomycetota</taxon>
        <taxon>Actinomycetes</taxon>
        <taxon>Actinomycetales</taxon>
        <taxon>Actinomycetaceae</taxon>
        <taxon>Trueperella</taxon>
    </lineage>
</organism>
<dbReference type="PANTHER" id="PTHR43861">
    <property type="entry name" value="TRANS-ACONITATE 2-METHYLTRANSFERASE-RELATED"/>
    <property type="match status" value="1"/>
</dbReference>